<gene>
    <name evidence="6" type="ORF">GJ691_14190</name>
</gene>
<comment type="caution">
    <text evidence="6">The sequence shown here is derived from an EMBL/GenBank/DDBJ whole genome shotgun (WGS) entry which is preliminary data.</text>
</comment>
<keyword evidence="2" id="KW-0732">Signal</keyword>
<dbReference type="OrthoDB" id="9772435at2"/>
<keyword evidence="7" id="KW-1185">Reference proteome</keyword>
<comment type="subcellular location">
    <subcellularLocation>
        <location evidence="1">Periplasm</location>
    </subcellularLocation>
</comment>
<dbReference type="Pfam" id="PF07940">
    <property type="entry name" value="Hepar_II_III_C"/>
    <property type="match status" value="1"/>
</dbReference>
<feature type="domain" description="Heparinase II/III-like C-terminal" evidence="5">
    <location>
        <begin position="484"/>
        <end position="682"/>
    </location>
</feature>
<dbReference type="SUPFAM" id="SSF48230">
    <property type="entry name" value="Chondroitin AC/alginate lyase"/>
    <property type="match status" value="1"/>
</dbReference>
<evidence type="ECO:0000256" key="3">
    <source>
        <dbReference type="ARBA" id="ARBA00022764"/>
    </source>
</evidence>
<keyword evidence="3" id="KW-0574">Periplasm</keyword>
<dbReference type="RefSeq" id="WP_154368029.1">
    <property type="nucleotide sequence ID" value="NZ_WKJH01000024.1"/>
</dbReference>
<accession>A0A6I2MRY7</accession>
<dbReference type="EMBL" id="WKJH01000024">
    <property type="protein sequence ID" value="MRX65305.1"/>
    <property type="molecule type" value="Genomic_DNA"/>
</dbReference>
<dbReference type="PANTHER" id="PTHR39210:SF1">
    <property type="entry name" value="HEPARIN-SULFATE LYASE"/>
    <property type="match status" value="1"/>
</dbReference>
<evidence type="ECO:0000256" key="1">
    <source>
        <dbReference type="ARBA" id="ARBA00004418"/>
    </source>
</evidence>
<reference evidence="6 7" key="1">
    <citation type="submission" date="2019-11" db="EMBL/GenBank/DDBJ databases">
        <title>Maribacter lutea sp. nov., a marine bacterium isolated from intertidal sand.</title>
        <authorList>
            <person name="Liu A."/>
        </authorList>
    </citation>
    <scope>NUCLEOTIDE SEQUENCE [LARGE SCALE GENOMIC DNA]</scope>
    <source>
        <strain evidence="6 7">RZ05</strain>
    </source>
</reference>
<dbReference type="InterPro" id="IPR012480">
    <property type="entry name" value="Hepar_II_III_C"/>
</dbReference>
<evidence type="ECO:0000256" key="4">
    <source>
        <dbReference type="ARBA" id="ARBA00023239"/>
    </source>
</evidence>
<evidence type="ECO:0000256" key="2">
    <source>
        <dbReference type="ARBA" id="ARBA00022729"/>
    </source>
</evidence>
<name>A0A6I2MRY7_9FLAO</name>
<dbReference type="Gene3D" id="1.50.10.100">
    <property type="entry name" value="Chondroitin AC/alginate lyase"/>
    <property type="match status" value="1"/>
</dbReference>
<evidence type="ECO:0000313" key="7">
    <source>
        <dbReference type="Proteomes" id="UP000443153"/>
    </source>
</evidence>
<organism evidence="6 7">
    <name type="scientific">Maribacter luteus</name>
    <dbReference type="NCBI Taxonomy" id="2594478"/>
    <lineage>
        <taxon>Bacteria</taxon>
        <taxon>Pseudomonadati</taxon>
        <taxon>Bacteroidota</taxon>
        <taxon>Flavobacteriia</taxon>
        <taxon>Flavobacteriales</taxon>
        <taxon>Flavobacteriaceae</taxon>
        <taxon>Maribacter</taxon>
    </lineage>
</organism>
<evidence type="ECO:0000313" key="6">
    <source>
        <dbReference type="EMBL" id="MRX65305.1"/>
    </source>
</evidence>
<dbReference type="Gene3D" id="2.70.98.70">
    <property type="match status" value="1"/>
</dbReference>
<proteinExistence type="predicted"/>
<dbReference type="GO" id="GO:0042597">
    <property type="term" value="C:periplasmic space"/>
    <property type="evidence" value="ECO:0007669"/>
    <property type="project" value="UniProtKB-SubCell"/>
</dbReference>
<dbReference type="AlphaFoldDB" id="A0A6I2MRY7"/>
<dbReference type="GO" id="GO:0016829">
    <property type="term" value="F:lyase activity"/>
    <property type="evidence" value="ECO:0007669"/>
    <property type="project" value="UniProtKB-KW"/>
</dbReference>
<sequence>MIEIKKYLLIFIGLTTFWGIAKESPEAQVTYTIQSKSAKANDTIHYGFEIKNENQVAEIFHLKINHPRTLACQYMLSDSIITIKPQESYSGKLQVIISDRMPKGGKESCFITIENELGNRVETFEFISVRAKEHPFLLVTNDIINETKEKVKNYPWAKANLDAMLKELDVYKVPERKIVTKPRPVKVWSSFNYRPNDSEEVFRLCLAWKLTGKESYKEKAIRFIKEVCDKDEGYLSIGAATYGVQVHEGNFFLHLAAACDILFNEPEFSAEDRENIEATFRYYLELNRKHMDPLGIMNHQASANAGAILSALFLQDVAEVEYLTEADGGMADQIGKGVMDDGWWFEGTANYCYLVVQRYSLVAQAFLNYGWDLYHRRFPVKFKSKDFENVKEGFTGMKFDNWGPVTKNTIGLEDMVTPYIPFMDENANVVATNDSNLKTPDPFYELAYRAYKLNDLAWVLSKTKRDSWVSLMYGVPELPEVGDPRTASAFAPNVGLVALRSHAKNNTPEEQIQAYFKYGTHGGWHGHFDRTNMIGLDRNGHKYFGAEMVWFGYGNPGYKECVQTSATHNMVIVDGLQQEAVPSKQTLFYKGEMMQATVVETKARWRKIPTWNAEKFPPWDDTDYDGDFEPILQRRLSIVTDDYVVIADYITSNKKHNYDWLVHPVGFQTIKGAKKKGRLLDTLSHKKDSPYKYFANAQWYNLNKGAVVEFDEEGNKLDVFTLWPKKASALIADYPIGGKQRTMRNNPDRRTYGVRVNAKETEFLHVLEPYKGESAISKIEAKNSNELVVYLKDGREHHITLGNLKEGDVTVNLDEVVNDKIVRTETTK</sequence>
<dbReference type="Proteomes" id="UP000443153">
    <property type="component" value="Unassembled WGS sequence"/>
</dbReference>
<dbReference type="InterPro" id="IPR008929">
    <property type="entry name" value="Chondroitin_lyas"/>
</dbReference>
<dbReference type="PANTHER" id="PTHR39210">
    <property type="entry name" value="HEPARIN-SULFATE LYASE"/>
    <property type="match status" value="1"/>
</dbReference>
<keyword evidence="4" id="KW-0456">Lyase</keyword>
<evidence type="ECO:0000259" key="5">
    <source>
        <dbReference type="Pfam" id="PF07940"/>
    </source>
</evidence>
<protein>
    <recommendedName>
        <fullName evidence="5">Heparinase II/III-like C-terminal domain-containing protein</fullName>
    </recommendedName>
</protein>